<dbReference type="HOGENOM" id="CLU_1392486_0_0_1"/>
<reference evidence="3" key="2">
    <citation type="submission" date="2024-10" db="UniProtKB">
        <authorList>
            <consortium name="EnsemblProtists"/>
        </authorList>
    </citation>
    <scope>IDENTIFICATION</scope>
</reference>
<keyword evidence="1" id="KW-0862">Zinc</keyword>
<dbReference type="KEGG" id="ehx:EMIHUDRAFT_355734"/>
<dbReference type="PaxDb" id="2903-EOD17779"/>
<dbReference type="GO" id="GO:0008270">
    <property type="term" value="F:zinc ion binding"/>
    <property type="evidence" value="ECO:0007669"/>
    <property type="project" value="UniProtKB-KW"/>
</dbReference>
<sequence>MLFAGGGFGGGFGGGEGGGAPAVQRRPATLRESEVKAKLARFLAGMRALERQRAASAQPPLPPIMNQFIVWAGDLLAGGGRGEGVQDAAGVEAAARRYVGGAAGASGTASAWASASVDDSDGDEDDCCICQEGLSDSKANDEYGEPLETGCGHRFHVVCLARHLEASTSSGQEPVCPMCRSSSLSVSFRPLTRPVG</sequence>
<accession>A0A0D3J2P4</accession>
<proteinExistence type="predicted"/>
<dbReference type="RefSeq" id="XP_005770208.1">
    <property type="nucleotide sequence ID" value="XM_005770151.1"/>
</dbReference>
<feature type="domain" description="RING-type" evidence="2">
    <location>
        <begin position="127"/>
        <end position="180"/>
    </location>
</feature>
<keyword evidence="4" id="KW-1185">Reference proteome</keyword>
<organism evidence="3 4">
    <name type="scientific">Emiliania huxleyi (strain CCMP1516)</name>
    <dbReference type="NCBI Taxonomy" id="280463"/>
    <lineage>
        <taxon>Eukaryota</taxon>
        <taxon>Haptista</taxon>
        <taxon>Haptophyta</taxon>
        <taxon>Prymnesiophyceae</taxon>
        <taxon>Isochrysidales</taxon>
        <taxon>Noelaerhabdaceae</taxon>
        <taxon>Emiliania</taxon>
    </lineage>
</organism>
<reference evidence="4" key="1">
    <citation type="journal article" date="2013" name="Nature">
        <title>Pan genome of the phytoplankton Emiliania underpins its global distribution.</title>
        <authorList>
            <person name="Read B.A."/>
            <person name="Kegel J."/>
            <person name="Klute M.J."/>
            <person name="Kuo A."/>
            <person name="Lefebvre S.C."/>
            <person name="Maumus F."/>
            <person name="Mayer C."/>
            <person name="Miller J."/>
            <person name="Monier A."/>
            <person name="Salamov A."/>
            <person name="Young J."/>
            <person name="Aguilar M."/>
            <person name="Claverie J.M."/>
            <person name="Frickenhaus S."/>
            <person name="Gonzalez K."/>
            <person name="Herman E.K."/>
            <person name="Lin Y.C."/>
            <person name="Napier J."/>
            <person name="Ogata H."/>
            <person name="Sarno A.F."/>
            <person name="Shmutz J."/>
            <person name="Schroeder D."/>
            <person name="de Vargas C."/>
            <person name="Verret F."/>
            <person name="von Dassow P."/>
            <person name="Valentin K."/>
            <person name="Van de Peer Y."/>
            <person name="Wheeler G."/>
            <person name="Dacks J.B."/>
            <person name="Delwiche C.F."/>
            <person name="Dyhrman S.T."/>
            <person name="Glockner G."/>
            <person name="John U."/>
            <person name="Richards T."/>
            <person name="Worden A.Z."/>
            <person name="Zhang X."/>
            <person name="Grigoriev I.V."/>
            <person name="Allen A.E."/>
            <person name="Bidle K."/>
            <person name="Borodovsky M."/>
            <person name="Bowler C."/>
            <person name="Brownlee C."/>
            <person name="Cock J.M."/>
            <person name="Elias M."/>
            <person name="Gladyshev V.N."/>
            <person name="Groth M."/>
            <person name="Guda C."/>
            <person name="Hadaegh A."/>
            <person name="Iglesias-Rodriguez M.D."/>
            <person name="Jenkins J."/>
            <person name="Jones B.M."/>
            <person name="Lawson T."/>
            <person name="Leese F."/>
            <person name="Lindquist E."/>
            <person name="Lobanov A."/>
            <person name="Lomsadze A."/>
            <person name="Malik S.B."/>
            <person name="Marsh M.E."/>
            <person name="Mackinder L."/>
            <person name="Mock T."/>
            <person name="Mueller-Roeber B."/>
            <person name="Pagarete A."/>
            <person name="Parker M."/>
            <person name="Probert I."/>
            <person name="Quesneville H."/>
            <person name="Raines C."/>
            <person name="Rensing S.A."/>
            <person name="Riano-Pachon D.M."/>
            <person name="Richier S."/>
            <person name="Rokitta S."/>
            <person name="Shiraiwa Y."/>
            <person name="Soanes D.M."/>
            <person name="van der Giezen M."/>
            <person name="Wahlund T.M."/>
            <person name="Williams B."/>
            <person name="Wilson W."/>
            <person name="Wolfe G."/>
            <person name="Wurch L.L."/>
        </authorList>
    </citation>
    <scope>NUCLEOTIDE SEQUENCE</scope>
</reference>
<name>A0A0D3J2P4_EMIH1</name>
<dbReference type="Proteomes" id="UP000013827">
    <property type="component" value="Unassembled WGS sequence"/>
</dbReference>
<dbReference type="SMART" id="SM00184">
    <property type="entry name" value="RING"/>
    <property type="match status" value="1"/>
</dbReference>
<dbReference type="InterPro" id="IPR001841">
    <property type="entry name" value="Znf_RING"/>
</dbReference>
<evidence type="ECO:0000313" key="4">
    <source>
        <dbReference type="Proteomes" id="UP000013827"/>
    </source>
</evidence>
<dbReference type="GeneID" id="17263987"/>
<evidence type="ECO:0000259" key="2">
    <source>
        <dbReference type="PROSITE" id="PS50089"/>
    </source>
</evidence>
<keyword evidence="1" id="KW-0479">Metal-binding</keyword>
<dbReference type="Gene3D" id="3.30.40.10">
    <property type="entry name" value="Zinc/RING finger domain, C3HC4 (zinc finger)"/>
    <property type="match status" value="1"/>
</dbReference>
<protein>
    <recommendedName>
        <fullName evidence="2">RING-type domain-containing protein</fullName>
    </recommendedName>
</protein>
<dbReference type="PROSITE" id="PS50089">
    <property type="entry name" value="ZF_RING_2"/>
    <property type="match status" value="1"/>
</dbReference>
<keyword evidence="1" id="KW-0863">Zinc-finger</keyword>
<dbReference type="SUPFAM" id="SSF57850">
    <property type="entry name" value="RING/U-box"/>
    <property type="match status" value="1"/>
</dbReference>
<dbReference type="Pfam" id="PF13639">
    <property type="entry name" value="zf-RING_2"/>
    <property type="match status" value="1"/>
</dbReference>
<evidence type="ECO:0000256" key="1">
    <source>
        <dbReference type="PROSITE-ProRule" id="PRU00175"/>
    </source>
</evidence>
<dbReference type="EnsemblProtists" id="EOD17779">
    <property type="protein sequence ID" value="EOD17779"/>
    <property type="gene ID" value="EMIHUDRAFT_355734"/>
</dbReference>
<dbReference type="AlphaFoldDB" id="A0A0D3J2P4"/>
<dbReference type="InterPro" id="IPR013083">
    <property type="entry name" value="Znf_RING/FYVE/PHD"/>
</dbReference>
<evidence type="ECO:0000313" key="3">
    <source>
        <dbReference type="EnsemblProtists" id="EOD17779"/>
    </source>
</evidence>